<keyword evidence="2" id="KW-1185">Reference proteome</keyword>
<reference evidence="1 2" key="1">
    <citation type="journal article" date="2021" name="Plant Biotechnol. J.">
        <title>Multi-omics assisted identification of the key and species-specific regulatory components of drought-tolerant mechanisms in Gossypium stocksii.</title>
        <authorList>
            <person name="Yu D."/>
            <person name="Ke L."/>
            <person name="Zhang D."/>
            <person name="Wu Y."/>
            <person name="Sun Y."/>
            <person name="Mei J."/>
            <person name="Sun J."/>
            <person name="Sun Y."/>
        </authorList>
    </citation>
    <scope>NUCLEOTIDE SEQUENCE [LARGE SCALE GENOMIC DNA]</scope>
    <source>
        <strain evidence="2">cv. E1</strain>
        <tissue evidence="1">Leaf</tissue>
    </source>
</reference>
<proteinExistence type="predicted"/>
<gene>
    <name evidence="1" type="ORF">J1N35_043312</name>
</gene>
<organism evidence="1 2">
    <name type="scientific">Gossypium stocksii</name>
    <dbReference type="NCBI Taxonomy" id="47602"/>
    <lineage>
        <taxon>Eukaryota</taxon>
        <taxon>Viridiplantae</taxon>
        <taxon>Streptophyta</taxon>
        <taxon>Embryophyta</taxon>
        <taxon>Tracheophyta</taxon>
        <taxon>Spermatophyta</taxon>
        <taxon>Magnoliopsida</taxon>
        <taxon>eudicotyledons</taxon>
        <taxon>Gunneridae</taxon>
        <taxon>Pentapetalae</taxon>
        <taxon>rosids</taxon>
        <taxon>malvids</taxon>
        <taxon>Malvales</taxon>
        <taxon>Malvaceae</taxon>
        <taxon>Malvoideae</taxon>
        <taxon>Gossypium</taxon>
    </lineage>
</organism>
<dbReference type="EMBL" id="JAIQCV010000013">
    <property type="protein sequence ID" value="KAH1031138.1"/>
    <property type="molecule type" value="Genomic_DNA"/>
</dbReference>
<name>A0A9D3U774_9ROSI</name>
<dbReference type="AlphaFoldDB" id="A0A9D3U774"/>
<dbReference type="Proteomes" id="UP000828251">
    <property type="component" value="Unassembled WGS sequence"/>
</dbReference>
<accession>A0A9D3U774</accession>
<evidence type="ECO:0000313" key="1">
    <source>
        <dbReference type="EMBL" id="KAH1031138.1"/>
    </source>
</evidence>
<evidence type="ECO:0000313" key="2">
    <source>
        <dbReference type="Proteomes" id="UP000828251"/>
    </source>
</evidence>
<comment type="caution">
    <text evidence="1">The sequence shown here is derived from an EMBL/GenBank/DDBJ whole genome shotgun (WGS) entry which is preliminary data.</text>
</comment>
<sequence>MLVERKPRRKPLTTATEPNSNSVVGIEGLRFNILSGNHVLIGEVAPDIFYGNTGNQGSTVPTLGTKLQSRDKLPFNPQIKGGDIWATANGRIKRFEGWHRSNFKKFTRRGCSTLPIDQAVEGLIKGLCQEVRHDSTLMDEMSSIHESDDKTLAYATSA</sequence>
<dbReference type="OrthoDB" id="10551565at2759"/>
<protein>
    <submittedName>
        <fullName evidence="1">Uncharacterized protein</fullName>
    </submittedName>
</protein>